<evidence type="ECO:0000313" key="2">
    <source>
        <dbReference type="EMBL" id="RCW77601.1"/>
    </source>
</evidence>
<sequence length="201" mass="22534">MLFFLQSIRTSIFRQNNLPFRWSRNSVAIWPILVVSLFSAAAKAQAPDPETLTIGRGTGTTELVYTIDQLRDEFTLHERVTATPWSGQKVISFRGPMLKDILAKNNISGANEFEVQAYNDFLARVTAVEIDAYAPILALEQQCVDADRVSGLCSADQTYRPLSVEDGGPLYLIWPLKDLPPSYVIGRKSIWVWFVVAIRPA</sequence>
<feature type="chain" id="PRO_5017067038" description="Oxidoreductase molybdopterin-binding domain-containing protein" evidence="1">
    <location>
        <begin position="47"/>
        <end position="201"/>
    </location>
</feature>
<dbReference type="EMBL" id="QPJM01000043">
    <property type="protein sequence ID" value="RCW77601.1"/>
    <property type="molecule type" value="Genomic_DNA"/>
</dbReference>
<evidence type="ECO:0000256" key="1">
    <source>
        <dbReference type="SAM" id="SignalP"/>
    </source>
</evidence>
<evidence type="ECO:0008006" key="4">
    <source>
        <dbReference type="Google" id="ProtNLM"/>
    </source>
</evidence>
<feature type="signal peptide" evidence="1">
    <location>
        <begin position="1"/>
        <end position="46"/>
    </location>
</feature>
<dbReference type="InterPro" id="IPR036374">
    <property type="entry name" value="OxRdtase_Mopterin-bd_sf"/>
</dbReference>
<organism evidence="2 3">
    <name type="scientific">Phyllobacterium bourgognense</name>
    <dbReference type="NCBI Taxonomy" id="314236"/>
    <lineage>
        <taxon>Bacteria</taxon>
        <taxon>Pseudomonadati</taxon>
        <taxon>Pseudomonadota</taxon>
        <taxon>Alphaproteobacteria</taxon>
        <taxon>Hyphomicrobiales</taxon>
        <taxon>Phyllobacteriaceae</taxon>
        <taxon>Phyllobacterium</taxon>
    </lineage>
</organism>
<gene>
    <name evidence="2" type="ORF">C7476_14310</name>
</gene>
<dbReference type="SUPFAM" id="SSF56524">
    <property type="entry name" value="Oxidoreductase molybdopterin-binding domain"/>
    <property type="match status" value="1"/>
</dbReference>
<dbReference type="AlphaFoldDB" id="A0A368YBG8"/>
<dbReference type="Proteomes" id="UP000253324">
    <property type="component" value="Unassembled WGS sequence"/>
</dbReference>
<keyword evidence="3" id="KW-1185">Reference proteome</keyword>
<name>A0A368YBG8_9HYPH</name>
<evidence type="ECO:0000313" key="3">
    <source>
        <dbReference type="Proteomes" id="UP000253324"/>
    </source>
</evidence>
<keyword evidence="1" id="KW-0732">Signal</keyword>
<comment type="caution">
    <text evidence="2">The sequence shown here is derived from an EMBL/GenBank/DDBJ whole genome shotgun (WGS) entry which is preliminary data.</text>
</comment>
<accession>A0A368YBG8</accession>
<reference evidence="2 3" key="1">
    <citation type="submission" date="2018-07" db="EMBL/GenBank/DDBJ databases">
        <title>Genomic Encyclopedia of Type Strains, Phase III (KMG-III): the genomes of soil and plant-associated and newly described type strains.</title>
        <authorList>
            <person name="Whitman W."/>
        </authorList>
    </citation>
    <scope>NUCLEOTIDE SEQUENCE [LARGE SCALE GENOMIC DNA]</scope>
    <source>
        <strain evidence="2 3">31-25a</strain>
    </source>
</reference>
<protein>
    <recommendedName>
        <fullName evidence="4">Oxidoreductase molybdopterin-binding domain-containing protein</fullName>
    </recommendedName>
</protein>
<proteinExistence type="predicted"/>